<dbReference type="GO" id="GO:0005543">
    <property type="term" value="F:phospholipid binding"/>
    <property type="evidence" value="ECO:0007669"/>
    <property type="project" value="TreeGrafter"/>
</dbReference>
<evidence type="ECO:0000256" key="4">
    <source>
        <dbReference type="ARBA" id="ARBA00022448"/>
    </source>
</evidence>
<evidence type="ECO:0000256" key="16">
    <source>
        <dbReference type="ARBA" id="ARBA00037735"/>
    </source>
</evidence>
<dbReference type="Gene3D" id="1.20.120.20">
    <property type="entry name" value="Apolipoprotein"/>
    <property type="match status" value="1"/>
</dbReference>
<dbReference type="GO" id="GO:0120020">
    <property type="term" value="F:cholesterol transfer activity"/>
    <property type="evidence" value="ECO:0007669"/>
    <property type="project" value="TreeGrafter"/>
</dbReference>
<evidence type="ECO:0000256" key="7">
    <source>
        <dbReference type="ARBA" id="ARBA00022548"/>
    </source>
</evidence>
<dbReference type="GO" id="GO:0055090">
    <property type="term" value="P:acylglycerol homeostasis"/>
    <property type="evidence" value="ECO:0007669"/>
    <property type="project" value="TreeGrafter"/>
</dbReference>
<evidence type="ECO:0000256" key="15">
    <source>
        <dbReference type="ARBA" id="ARBA00037506"/>
    </source>
</evidence>
<keyword evidence="11" id="KW-0445">Lipid transport</keyword>
<evidence type="ECO:0000256" key="1">
    <source>
        <dbReference type="ARBA" id="ARBA00004613"/>
    </source>
</evidence>
<dbReference type="GO" id="GO:0042157">
    <property type="term" value="P:lipoprotein metabolic process"/>
    <property type="evidence" value="ECO:0007669"/>
    <property type="project" value="InterPro"/>
</dbReference>
<name>A0A3Q3JSP8_MONAL</name>
<dbReference type="InterPro" id="IPR050163">
    <property type="entry name" value="Apolipoprotein_A1/A4/E"/>
</dbReference>
<dbReference type="GO" id="GO:0008203">
    <property type="term" value="P:cholesterol metabolic process"/>
    <property type="evidence" value="ECO:0007669"/>
    <property type="project" value="UniProtKB-KW"/>
</dbReference>
<keyword evidence="9" id="KW-0677">Repeat</keyword>
<reference evidence="20" key="1">
    <citation type="submission" date="2025-08" db="UniProtKB">
        <authorList>
            <consortium name="Ensembl"/>
        </authorList>
    </citation>
    <scope>IDENTIFICATION</scope>
</reference>
<dbReference type="InterPro" id="IPR000074">
    <property type="entry name" value="ApoA_E"/>
</dbReference>
<dbReference type="SUPFAM" id="SSF58113">
    <property type="entry name" value="Apolipoprotein A-I"/>
    <property type="match status" value="1"/>
</dbReference>
<comment type="subunit">
    <text evidence="3">Homodimer.</text>
</comment>
<evidence type="ECO:0000256" key="3">
    <source>
        <dbReference type="ARBA" id="ARBA00011738"/>
    </source>
</evidence>
<dbReference type="GO" id="GO:0034364">
    <property type="term" value="C:high-density lipoprotein particle"/>
    <property type="evidence" value="ECO:0007669"/>
    <property type="project" value="UniProtKB-KW"/>
</dbReference>
<comment type="function">
    <text evidence="15">Participates in the reverse transport of cholesterol from tissues to the liver for excretion by promoting cholesterol efflux from tissues and by acting as a cofactor for the lecithin cholesterol acyltransferase (LCAT).</text>
</comment>
<sequence>MKVLVVLALAVFSVCNANLLWLDPPKSNLDMVTEAFWDYVGKMTDTAEGTVNQIRQSELGQEVNTRISQSAETVNQYIAAVRAQAAPLTQDFMTRFTEEAEQLKARLEKDLSAVGTNLQPYAEQLAAHLQTQVEELKKEAAPYAEAMDPETLKAILLQKSQELKEQVDKNMNDLEEFQRTMIPLAQSFETQLTQKTQEIQQNLTPYGEELKAKLDSSAQDLQAQLAALWESFTKKTQ</sequence>
<keyword evidence="21" id="KW-1185">Reference proteome</keyword>
<evidence type="ECO:0000256" key="9">
    <source>
        <dbReference type="ARBA" id="ARBA00022737"/>
    </source>
</evidence>
<dbReference type="Pfam" id="PF01442">
    <property type="entry name" value="Apolipoprotein"/>
    <property type="match status" value="1"/>
</dbReference>
<dbReference type="STRING" id="43700.ENSMALP00000019660"/>
<keyword evidence="8 19" id="KW-0732">Signal</keyword>
<comment type="subcellular location">
    <subcellularLocation>
        <location evidence="1">Secreted</location>
    </subcellularLocation>
</comment>
<keyword evidence="13" id="KW-1207">Sterol metabolism</keyword>
<organism evidence="20 21">
    <name type="scientific">Monopterus albus</name>
    <name type="common">Swamp eel</name>
    <dbReference type="NCBI Taxonomy" id="43700"/>
    <lineage>
        <taxon>Eukaryota</taxon>
        <taxon>Metazoa</taxon>
        <taxon>Chordata</taxon>
        <taxon>Craniata</taxon>
        <taxon>Vertebrata</taxon>
        <taxon>Euteleostomi</taxon>
        <taxon>Actinopterygii</taxon>
        <taxon>Neopterygii</taxon>
        <taxon>Teleostei</taxon>
        <taxon>Neoteleostei</taxon>
        <taxon>Acanthomorphata</taxon>
        <taxon>Anabantaria</taxon>
        <taxon>Synbranchiformes</taxon>
        <taxon>Synbranchidae</taxon>
        <taxon>Monopterus</taxon>
    </lineage>
</organism>
<feature type="signal peptide" evidence="19">
    <location>
        <begin position="1"/>
        <end position="17"/>
    </location>
</feature>
<comment type="similarity">
    <text evidence="2">Belongs to the apolipoprotein A1/A4/E family.</text>
</comment>
<keyword evidence="14" id="KW-0753">Steroid metabolism</keyword>
<evidence type="ECO:0000256" key="12">
    <source>
        <dbReference type="ARBA" id="ARBA00023098"/>
    </source>
</evidence>
<dbReference type="PANTHER" id="PTHR18976:SF1">
    <property type="entry name" value="APOLIPOPROTEIN A-IV"/>
    <property type="match status" value="1"/>
</dbReference>
<dbReference type="GO" id="GO:0034361">
    <property type="term" value="C:very-low-density lipoprotein particle"/>
    <property type="evidence" value="ECO:0007669"/>
    <property type="project" value="TreeGrafter"/>
</dbReference>
<dbReference type="GO" id="GO:0034362">
    <property type="term" value="C:low-density lipoprotein particle"/>
    <property type="evidence" value="ECO:0007669"/>
    <property type="project" value="TreeGrafter"/>
</dbReference>
<protein>
    <recommendedName>
        <fullName evidence="17">Apolipoprotein A-IV</fullName>
    </recommendedName>
    <alternativeName>
        <fullName evidence="18">Apolipoprotein A4</fullName>
    </alternativeName>
</protein>
<dbReference type="AlphaFoldDB" id="A0A3Q3JSP8"/>
<evidence type="ECO:0000256" key="2">
    <source>
        <dbReference type="ARBA" id="ARBA00008788"/>
    </source>
</evidence>
<keyword evidence="4" id="KW-0813">Transport</keyword>
<dbReference type="GO" id="GO:0042627">
    <property type="term" value="C:chylomicron"/>
    <property type="evidence" value="ECO:0007669"/>
    <property type="project" value="UniProtKB-KW"/>
</dbReference>
<keyword evidence="6" id="KW-0964">Secreted</keyword>
<dbReference type="FunFam" id="1.20.120.20:FF:000007">
    <property type="entry name" value="Apolipoprotein A-IV a"/>
    <property type="match status" value="1"/>
</dbReference>
<dbReference type="GO" id="GO:0033700">
    <property type="term" value="P:phospholipid efflux"/>
    <property type="evidence" value="ECO:0007669"/>
    <property type="project" value="TreeGrafter"/>
</dbReference>
<keyword evidence="7" id="KW-0153">Cholesterol metabolism</keyword>
<evidence type="ECO:0000256" key="17">
    <source>
        <dbReference type="ARBA" id="ARBA00041197"/>
    </source>
</evidence>
<dbReference type="GO" id="GO:0060228">
    <property type="term" value="F:phosphatidylcholine-sterol O-acyltransferase activator activity"/>
    <property type="evidence" value="ECO:0007669"/>
    <property type="project" value="TreeGrafter"/>
</dbReference>
<evidence type="ECO:0000256" key="19">
    <source>
        <dbReference type="SAM" id="SignalP"/>
    </source>
</evidence>
<evidence type="ECO:0000256" key="18">
    <source>
        <dbReference type="ARBA" id="ARBA00042591"/>
    </source>
</evidence>
<dbReference type="GO" id="GO:1903561">
    <property type="term" value="C:extracellular vesicle"/>
    <property type="evidence" value="ECO:0007669"/>
    <property type="project" value="TreeGrafter"/>
</dbReference>
<keyword evidence="5" id="KW-0162">Chylomicron</keyword>
<evidence type="ECO:0000313" key="20">
    <source>
        <dbReference type="Ensembl" id="ENSMALP00000019660.1"/>
    </source>
</evidence>
<dbReference type="PANTHER" id="PTHR18976">
    <property type="entry name" value="APOLIPOPROTEIN"/>
    <property type="match status" value="1"/>
</dbReference>
<dbReference type="Gene3D" id="6.10.250.2890">
    <property type="match status" value="1"/>
</dbReference>
<evidence type="ECO:0000256" key="13">
    <source>
        <dbReference type="ARBA" id="ARBA00023166"/>
    </source>
</evidence>
<evidence type="ECO:0000256" key="5">
    <source>
        <dbReference type="ARBA" id="ARBA00022513"/>
    </source>
</evidence>
<proteinExistence type="inferred from homology"/>
<evidence type="ECO:0000313" key="21">
    <source>
        <dbReference type="Proteomes" id="UP000261600"/>
    </source>
</evidence>
<evidence type="ECO:0000256" key="6">
    <source>
        <dbReference type="ARBA" id="ARBA00022525"/>
    </source>
</evidence>
<accession>A0A3Q3JSP8</accession>
<dbReference type="Ensembl" id="ENSMALT00000020049.1">
    <property type="protein sequence ID" value="ENSMALP00000019660.1"/>
    <property type="gene ID" value="ENSMALG00000013727.1"/>
</dbReference>
<evidence type="ECO:0000256" key="8">
    <source>
        <dbReference type="ARBA" id="ARBA00022729"/>
    </source>
</evidence>
<feature type="chain" id="PRO_5018711802" description="Apolipoprotein A-IV" evidence="19">
    <location>
        <begin position="18"/>
        <end position="237"/>
    </location>
</feature>
<dbReference type="GO" id="GO:0033344">
    <property type="term" value="P:cholesterol efflux"/>
    <property type="evidence" value="ECO:0007669"/>
    <property type="project" value="TreeGrafter"/>
</dbReference>
<evidence type="ECO:0000256" key="11">
    <source>
        <dbReference type="ARBA" id="ARBA00023055"/>
    </source>
</evidence>
<reference evidence="20" key="2">
    <citation type="submission" date="2025-09" db="UniProtKB">
        <authorList>
            <consortium name="Ensembl"/>
        </authorList>
    </citation>
    <scope>IDENTIFICATION</scope>
</reference>
<comment type="function">
    <text evidence="16">May have a role in chylomicrons and VLDL secretion and catabolism. Required for efficient activation of lipoprotein lipase by ApoC-II; potent activator of LCAT. Apoa-IV is a major component of HDL and chylomicrons.</text>
</comment>
<dbReference type="Proteomes" id="UP000261600">
    <property type="component" value="Unplaced"/>
</dbReference>
<evidence type="ECO:0000256" key="10">
    <source>
        <dbReference type="ARBA" id="ARBA00022850"/>
    </source>
</evidence>
<keyword evidence="12" id="KW-0443">Lipid metabolism</keyword>
<evidence type="ECO:0000256" key="14">
    <source>
        <dbReference type="ARBA" id="ARBA00023221"/>
    </source>
</evidence>
<keyword evidence="10" id="KW-0345">HDL</keyword>